<proteinExistence type="predicted"/>
<dbReference type="Pfam" id="PF00397">
    <property type="entry name" value="WW"/>
    <property type="match status" value="1"/>
</dbReference>
<feature type="region of interest" description="Disordered" evidence="1">
    <location>
        <begin position="204"/>
        <end position="283"/>
    </location>
</feature>
<feature type="compositionally biased region" description="Polar residues" evidence="1">
    <location>
        <begin position="144"/>
        <end position="153"/>
    </location>
</feature>
<dbReference type="GeneID" id="54566340"/>
<name>A0A6A6CI11_ZASCE</name>
<evidence type="ECO:0000313" key="4">
    <source>
        <dbReference type="Proteomes" id="UP000799537"/>
    </source>
</evidence>
<dbReference type="Proteomes" id="UP000799537">
    <property type="component" value="Unassembled WGS sequence"/>
</dbReference>
<dbReference type="OrthoDB" id="2444812at2759"/>
<evidence type="ECO:0000256" key="1">
    <source>
        <dbReference type="SAM" id="MobiDB-lite"/>
    </source>
</evidence>
<protein>
    <recommendedName>
        <fullName evidence="2">WW domain-containing protein</fullName>
    </recommendedName>
</protein>
<evidence type="ECO:0000313" key="3">
    <source>
        <dbReference type="EMBL" id="KAF2165820.1"/>
    </source>
</evidence>
<dbReference type="InterPro" id="IPR001202">
    <property type="entry name" value="WW_dom"/>
</dbReference>
<dbReference type="EMBL" id="ML993599">
    <property type="protein sequence ID" value="KAF2165820.1"/>
    <property type="molecule type" value="Genomic_DNA"/>
</dbReference>
<dbReference type="PROSITE" id="PS01159">
    <property type="entry name" value="WW_DOMAIN_1"/>
    <property type="match status" value="1"/>
</dbReference>
<dbReference type="InterPro" id="IPR036020">
    <property type="entry name" value="WW_dom_sf"/>
</dbReference>
<dbReference type="Gene3D" id="2.20.70.10">
    <property type="match status" value="1"/>
</dbReference>
<keyword evidence="4" id="KW-1185">Reference proteome</keyword>
<feature type="compositionally biased region" description="Pro residues" evidence="1">
    <location>
        <begin position="209"/>
        <end position="218"/>
    </location>
</feature>
<dbReference type="PROSITE" id="PS50020">
    <property type="entry name" value="WW_DOMAIN_2"/>
    <property type="match status" value="1"/>
</dbReference>
<feature type="region of interest" description="Disordered" evidence="1">
    <location>
        <begin position="138"/>
        <end position="161"/>
    </location>
</feature>
<gene>
    <name evidence="3" type="ORF">M409DRAFT_55680</name>
</gene>
<reference evidence="3" key="1">
    <citation type="journal article" date="2020" name="Stud. Mycol.">
        <title>101 Dothideomycetes genomes: a test case for predicting lifestyles and emergence of pathogens.</title>
        <authorList>
            <person name="Haridas S."/>
            <person name="Albert R."/>
            <person name="Binder M."/>
            <person name="Bloem J."/>
            <person name="Labutti K."/>
            <person name="Salamov A."/>
            <person name="Andreopoulos B."/>
            <person name="Baker S."/>
            <person name="Barry K."/>
            <person name="Bills G."/>
            <person name="Bluhm B."/>
            <person name="Cannon C."/>
            <person name="Castanera R."/>
            <person name="Culley D."/>
            <person name="Daum C."/>
            <person name="Ezra D."/>
            <person name="Gonzalez J."/>
            <person name="Henrissat B."/>
            <person name="Kuo A."/>
            <person name="Liang C."/>
            <person name="Lipzen A."/>
            <person name="Lutzoni F."/>
            <person name="Magnuson J."/>
            <person name="Mondo S."/>
            <person name="Nolan M."/>
            <person name="Ohm R."/>
            <person name="Pangilinan J."/>
            <person name="Park H.-J."/>
            <person name="Ramirez L."/>
            <person name="Alfaro M."/>
            <person name="Sun H."/>
            <person name="Tritt A."/>
            <person name="Yoshinaga Y."/>
            <person name="Zwiers L.-H."/>
            <person name="Turgeon B."/>
            <person name="Goodwin S."/>
            <person name="Spatafora J."/>
            <person name="Crous P."/>
            <person name="Grigoriev I."/>
        </authorList>
    </citation>
    <scope>NUCLEOTIDE SEQUENCE</scope>
    <source>
        <strain evidence="3">ATCC 36951</strain>
    </source>
</reference>
<dbReference type="CDD" id="cd00201">
    <property type="entry name" value="WW"/>
    <property type="match status" value="1"/>
</dbReference>
<organism evidence="3 4">
    <name type="scientific">Zasmidium cellare ATCC 36951</name>
    <dbReference type="NCBI Taxonomy" id="1080233"/>
    <lineage>
        <taxon>Eukaryota</taxon>
        <taxon>Fungi</taxon>
        <taxon>Dikarya</taxon>
        <taxon>Ascomycota</taxon>
        <taxon>Pezizomycotina</taxon>
        <taxon>Dothideomycetes</taxon>
        <taxon>Dothideomycetidae</taxon>
        <taxon>Mycosphaerellales</taxon>
        <taxon>Mycosphaerellaceae</taxon>
        <taxon>Zasmidium</taxon>
    </lineage>
</organism>
<sequence>MTADNETSTMQGIAPSNPAADPFWHIPGIMCNSCSQKRWLDCDFAQNGAPCNNCKHFCGENANHRCNPTSKSWRDTILHMAGEALAARNTPVVPDPKDRNEGVPMQHIPAQHMGPRPSNTPPALPQGIQQDAFAAFGAPRPNTPHRQGNSHTAYATHGYVPPPPPAPPSSLYVPAGWYWVWDHTYQRPYYVQQMTGRTQWEKPQYAFQQPPPPPPPPSTTASIAYASPRPQARPSTRNDQANHGVAAPARDMRQASRLAPGQKRERTPDEDEEDGDQKRSKRD</sequence>
<feature type="domain" description="WW" evidence="2">
    <location>
        <begin position="171"/>
        <end position="205"/>
    </location>
</feature>
<dbReference type="AlphaFoldDB" id="A0A6A6CI11"/>
<dbReference type="SUPFAM" id="SSF51045">
    <property type="entry name" value="WW domain"/>
    <property type="match status" value="1"/>
</dbReference>
<dbReference type="RefSeq" id="XP_033666709.1">
    <property type="nucleotide sequence ID" value="XM_033813068.1"/>
</dbReference>
<evidence type="ECO:0000259" key="2">
    <source>
        <dbReference type="PROSITE" id="PS50020"/>
    </source>
</evidence>
<accession>A0A6A6CI11</accession>